<feature type="compositionally biased region" description="Acidic residues" evidence="1">
    <location>
        <begin position="347"/>
        <end position="385"/>
    </location>
</feature>
<dbReference type="AlphaFoldDB" id="A0AAD8U366"/>
<evidence type="ECO:0000256" key="1">
    <source>
        <dbReference type="SAM" id="MobiDB-lite"/>
    </source>
</evidence>
<evidence type="ECO:0000313" key="3">
    <source>
        <dbReference type="Proteomes" id="UP001231189"/>
    </source>
</evidence>
<keyword evidence="3" id="KW-1185">Reference proteome</keyword>
<organism evidence="2 3">
    <name type="scientific">Lolium multiflorum</name>
    <name type="common">Italian ryegrass</name>
    <name type="synonym">Lolium perenne subsp. multiflorum</name>
    <dbReference type="NCBI Taxonomy" id="4521"/>
    <lineage>
        <taxon>Eukaryota</taxon>
        <taxon>Viridiplantae</taxon>
        <taxon>Streptophyta</taxon>
        <taxon>Embryophyta</taxon>
        <taxon>Tracheophyta</taxon>
        <taxon>Spermatophyta</taxon>
        <taxon>Magnoliopsida</taxon>
        <taxon>Liliopsida</taxon>
        <taxon>Poales</taxon>
        <taxon>Poaceae</taxon>
        <taxon>BOP clade</taxon>
        <taxon>Pooideae</taxon>
        <taxon>Poodae</taxon>
        <taxon>Poeae</taxon>
        <taxon>Poeae Chloroplast Group 2 (Poeae type)</taxon>
        <taxon>Loliodinae</taxon>
        <taxon>Loliinae</taxon>
        <taxon>Lolium</taxon>
    </lineage>
</organism>
<protein>
    <submittedName>
        <fullName evidence="2">Uncharacterized protein</fullName>
    </submittedName>
</protein>
<reference evidence="2" key="1">
    <citation type="submission" date="2023-07" db="EMBL/GenBank/DDBJ databases">
        <title>A chromosome-level genome assembly of Lolium multiflorum.</title>
        <authorList>
            <person name="Chen Y."/>
            <person name="Copetti D."/>
            <person name="Kolliker R."/>
            <person name="Studer B."/>
        </authorList>
    </citation>
    <scope>NUCLEOTIDE SEQUENCE</scope>
    <source>
        <strain evidence="2">02402/16</strain>
        <tissue evidence="2">Leaf</tissue>
    </source>
</reference>
<dbReference type="Proteomes" id="UP001231189">
    <property type="component" value="Unassembled WGS sequence"/>
</dbReference>
<feature type="region of interest" description="Disordered" evidence="1">
    <location>
        <begin position="86"/>
        <end position="112"/>
    </location>
</feature>
<accession>A0AAD8U366</accession>
<evidence type="ECO:0000313" key="2">
    <source>
        <dbReference type="EMBL" id="KAK1699126.1"/>
    </source>
</evidence>
<sequence>MRSIACPFAAPDAGAMDDLPRAPAAPRPPIKASTPWTISSHHSLHLFLLIILEHFPSSIRHELVGIWPESAATVAHHRRRFRLPQALPRLPLTSPSTPRSPATLATPRRSSVTPPTPYLAMEYYDQTESYELGNGGSLVFERDLYLVSEKLERPPPQFHGVRIHNTPAGEQQWMITADLKGSPEPPISERILFSFKACNWVDGLAHALQEGLARVCGQNIAALRGSRFAHFARHDTMGEPMALSSHPVLKIHVEHLDFMLHETRKDLELTRVHAHRAQMALAHHADAIRLLAKDRRSLRLQRAKNVATITRLREKIRTLEVTVRTQQDQIQEMEEDGEDIQGGNDFLSDDNDFEDDEFTDEEDYEFLEPEEDGIIPIDVDEDDEE</sequence>
<dbReference type="EMBL" id="JAUUTY010000001">
    <property type="protein sequence ID" value="KAK1699126.1"/>
    <property type="molecule type" value="Genomic_DNA"/>
</dbReference>
<comment type="caution">
    <text evidence="2">The sequence shown here is derived from an EMBL/GenBank/DDBJ whole genome shotgun (WGS) entry which is preliminary data.</text>
</comment>
<proteinExistence type="predicted"/>
<feature type="region of interest" description="Disordered" evidence="1">
    <location>
        <begin position="333"/>
        <end position="385"/>
    </location>
</feature>
<name>A0AAD8U366_LOLMU</name>
<gene>
    <name evidence="2" type="ORF">QYE76_015823</name>
</gene>